<evidence type="ECO:0000313" key="2">
    <source>
        <dbReference type="Proteomes" id="UP001168821"/>
    </source>
</evidence>
<protein>
    <submittedName>
        <fullName evidence="1">Uncharacterized protein</fullName>
    </submittedName>
</protein>
<dbReference type="EMBL" id="JALNTZ010000008">
    <property type="protein sequence ID" value="KAJ3642596.1"/>
    <property type="molecule type" value="Genomic_DNA"/>
</dbReference>
<organism evidence="1 2">
    <name type="scientific">Zophobas morio</name>
    <dbReference type="NCBI Taxonomy" id="2755281"/>
    <lineage>
        <taxon>Eukaryota</taxon>
        <taxon>Metazoa</taxon>
        <taxon>Ecdysozoa</taxon>
        <taxon>Arthropoda</taxon>
        <taxon>Hexapoda</taxon>
        <taxon>Insecta</taxon>
        <taxon>Pterygota</taxon>
        <taxon>Neoptera</taxon>
        <taxon>Endopterygota</taxon>
        <taxon>Coleoptera</taxon>
        <taxon>Polyphaga</taxon>
        <taxon>Cucujiformia</taxon>
        <taxon>Tenebrionidae</taxon>
        <taxon>Zophobas</taxon>
    </lineage>
</organism>
<accession>A0AA38HT79</accession>
<dbReference type="Proteomes" id="UP001168821">
    <property type="component" value="Unassembled WGS sequence"/>
</dbReference>
<gene>
    <name evidence="1" type="ORF">Zmor_025360</name>
</gene>
<proteinExistence type="predicted"/>
<evidence type="ECO:0000313" key="1">
    <source>
        <dbReference type="EMBL" id="KAJ3642596.1"/>
    </source>
</evidence>
<comment type="caution">
    <text evidence="1">The sequence shown here is derived from an EMBL/GenBank/DDBJ whole genome shotgun (WGS) entry which is preliminary data.</text>
</comment>
<name>A0AA38HT79_9CUCU</name>
<sequence>METPTLGEHTSPTRDFSNRFLGNVAGWCEVKEAPAAFLSSPWANDFENTDGGFSSRRLHLTCKRRRGFVDEGFFSEAITWKWQPGCSNGCRVKIGVATSGQQHLIL</sequence>
<dbReference type="AlphaFoldDB" id="A0AA38HT79"/>
<reference evidence="1" key="1">
    <citation type="journal article" date="2023" name="G3 (Bethesda)">
        <title>Whole genome assemblies of Zophobas morio and Tenebrio molitor.</title>
        <authorList>
            <person name="Kaur S."/>
            <person name="Stinson S.A."/>
            <person name="diCenzo G.C."/>
        </authorList>
    </citation>
    <scope>NUCLEOTIDE SEQUENCE</scope>
    <source>
        <strain evidence="1">QUZm001</strain>
    </source>
</reference>
<keyword evidence="2" id="KW-1185">Reference proteome</keyword>